<keyword evidence="2" id="KW-0564">Palmitate</keyword>
<evidence type="ECO:0000256" key="1">
    <source>
        <dbReference type="ARBA" id="ARBA00007613"/>
    </source>
</evidence>
<dbReference type="Proteomes" id="UP000195221">
    <property type="component" value="Unassembled WGS sequence"/>
</dbReference>
<gene>
    <name evidence="4" type="ORF">PAMC26577_28520</name>
</gene>
<keyword evidence="2" id="KW-0812">Transmembrane</keyword>
<comment type="similarity">
    <text evidence="1 2">Belongs to the outer membrane factor (OMF) (TC 1.B.17) family.</text>
</comment>
<protein>
    <submittedName>
        <fullName evidence="4">RND efflux system, outer membrane lipoprotein CmeC</fullName>
    </submittedName>
</protein>
<comment type="subcellular location">
    <subcellularLocation>
        <location evidence="2">Cell membrane</location>
        <topology evidence="2">Lipid-anchor</topology>
    </subcellularLocation>
</comment>
<feature type="region of interest" description="Disordered" evidence="3">
    <location>
        <begin position="36"/>
        <end position="57"/>
    </location>
</feature>
<keyword evidence="2" id="KW-0472">Membrane</keyword>
<feature type="chain" id="PRO_5011823827" evidence="2">
    <location>
        <begin position="22"/>
        <end position="547"/>
    </location>
</feature>
<sequence>MLKHSLIAAAVALFAAGCTMAPKYVRPAAPVDQTFPQGGVYDKQPTATSGDASNRTANAKPAVDIGWRDFFADARLQRIVEIALKNNRDLRVSMLNVASARAQYQITRAGLFPTLDAVGSQTKQRTPKDLSFFNQTISNQYSVGVNASWEIDFFGRIQSLKDQALAQYFALAETRKAAEISLVSQVADQYLTMLSADDQLTVTRNTLKTADESYRITKLQFDNGVGTELDVRQAQGVQQQAAANLQSQMRLRAQAENALVLLVGEPLPADLPPGLPLDSQNLLADIPADLPSDLLARRPDIASAEQSLLAANANIGAARAAFFPKISLTGSFGTLSPSLGGLFKPGSAAWSFAPQISIPIFEGGTNIANLDVAQIQKRIEIANYEKAIQTAFREVADGLAARGTYDQQITALESFTKSQSRRLELSDLRYRNGVDSYLSVLTAQDDLYTAQQLLISARLDRATNLVDLYRELGGGWIENAGDQPRPADLIPDYRDIGTPATAAPAAASSATVGSVSTGPAKLVPVQHLVPVAKPQVDAEGKAVGSAG</sequence>
<dbReference type="SUPFAM" id="SSF56954">
    <property type="entry name" value="Outer membrane efflux proteins (OEP)"/>
    <property type="match status" value="1"/>
</dbReference>
<proteinExistence type="inferred from homology"/>
<evidence type="ECO:0000256" key="2">
    <source>
        <dbReference type="RuleBase" id="RU362097"/>
    </source>
</evidence>
<dbReference type="InterPro" id="IPR003423">
    <property type="entry name" value="OMP_efflux"/>
</dbReference>
<evidence type="ECO:0000313" key="4">
    <source>
        <dbReference type="EMBL" id="OTP70263.1"/>
    </source>
</evidence>
<evidence type="ECO:0000256" key="3">
    <source>
        <dbReference type="SAM" id="MobiDB-lite"/>
    </source>
</evidence>
<dbReference type="Gene3D" id="2.20.200.10">
    <property type="entry name" value="Outer membrane efflux proteins (OEP)"/>
    <property type="match status" value="1"/>
</dbReference>
<dbReference type="GO" id="GO:0015562">
    <property type="term" value="F:efflux transmembrane transporter activity"/>
    <property type="evidence" value="ECO:0007669"/>
    <property type="project" value="InterPro"/>
</dbReference>
<dbReference type="EMBL" id="NBTZ01000111">
    <property type="protein sequence ID" value="OTP70263.1"/>
    <property type="molecule type" value="Genomic_DNA"/>
</dbReference>
<dbReference type="Gene3D" id="1.20.1600.10">
    <property type="entry name" value="Outer membrane efflux proteins (OEP)"/>
    <property type="match status" value="1"/>
</dbReference>
<dbReference type="PROSITE" id="PS51257">
    <property type="entry name" value="PROKAR_LIPOPROTEIN"/>
    <property type="match status" value="1"/>
</dbReference>
<dbReference type="Pfam" id="PF02321">
    <property type="entry name" value="OEP"/>
    <property type="match status" value="2"/>
</dbReference>
<reference evidence="4 5" key="1">
    <citation type="submission" date="2017-03" db="EMBL/GenBank/DDBJ databases">
        <title>Genome analysis of strain PAMC 26577.</title>
        <authorList>
            <person name="Oh H.-M."/>
            <person name="Yang J.-A."/>
        </authorList>
    </citation>
    <scope>NUCLEOTIDE SEQUENCE [LARGE SCALE GENOMIC DNA]</scope>
    <source>
        <strain evidence="4 5">PAMC 26577</strain>
    </source>
</reference>
<dbReference type="GO" id="GO:0005886">
    <property type="term" value="C:plasma membrane"/>
    <property type="evidence" value="ECO:0007669"/>
    <property type="project" value="UniProtKB-SubCell"/>
</dbReference>
<feature type="signal peptide" evidence="2">
    <location>
        <begin position="1"/>
        <end position="21"/>
    </location>
</feature>
<comment type="caution">
    <text evidence="4">The sequence shown here is derived from an EMBL/GenBank/DDBJ whole genome shotgun (WGS) entry which is preliminary data.</text>
</comment>
<keyword evidence="2" id="KW-1134">Transmembrane beta strand</keyword>
<feature type="compositionally biased region" description="Polar residues" evidence="3">
    <location>
        <begin position="45"/>
        <end position="57"/>
    </location>
</feature>
<dbReference type="PANTHER" id="PTHR30203">
    <property type="entry name" value="OUTER MEMBRANE CATION EFFLUX PROTEIN"/>
    <property type="match status" value="1"/>
</dbReference>
<keyword evidence="2 4" id="KW-0449">Lipoprotein</keyword>
<name>A0A242MG32_CABSO</name>
<evidence type="ECO:0000313" key="5">
    <source>
        <dbReference type="Proteomes" id="UP000195221"/>
    </source>
</evidence>
<accession>A0A242MG32</accession>
<dbReference type="PANTHER" id="PTHR30203:SF32">
    <property type="entry name" value="CATION EFFLUX SYSTEM PROTEIN CUSC"/>
    <property type="match status" value="1"/>
</dbReference>
<keyword evidence="2" id="KW-0732">Signal</keyword>
<dbReference type="NCBIfam" id="TIGR01845">
    <property type="entry name" value="outer_NodT"/>
    <property type="match status" value="1"/>
</dbReference>
<dbReference type="AlphaFoldDB" id="A0A242MG32"/>
<dbReference type="InterPro" id="IPR010131">
    <property type="entry name" value="MdtP/NodT-like"/>
</dbReference>
<organism evidence="4 5">
    <name type="scientific">Caballeronia sordidicola</name>
    <name type="common">Burkholderia sordidicola</name>
    <dbReference type="NCBI Taxonomy" id="196367"/>
    <lineage>
        <taxon>Bacteria</taxon>
        <taxon>Pseudomonadati</taxon>
        <taxon>Pseudomonadota</taxon>
        <taxon>Betaproteobacteria</taxon>
        <taxon>Burkholderiales</taxon>
        <taxon>Burkholderiaceae</taxon>
        <taxon>Caballeronia</taxon>
    </lineage>
</organism>
<dbReference type="RefSeq" id="WP_082771378.1">
    <property type="nucleotide sequence ID" value="NZ_MSRG01000028.1"/>
</dbReference>